<reference evidence="1" key="2">
    <citation type="submission" date="2017-06" db="EMBL/GenBank/DDBJ databases">
        <title>WGS assembly of Brachypodium distachyon.</title>
        <authorList>
            <consortium name="The International Brachypodium Initiative"/>
            <person name="Lucas S."/>
            <person name="Harmon-Smith M."/>
            <person name="Lail K."/>
            <person name="Tice H."/>
            <person name="Grimwood J."/>
            <person name="Bruce D."/>
            <person name="Barry K."/>
            <person name="Shu S."/>
            <person name="Lindquist E."/>
            <person name="Wang M."/>
            <person name="Pitluck S."/>
            <person name="Vogel J.P."/>
            <person name="Garvin D.F."/>
            <person name="Mockler T.C."/>
            <person name="Schmutz J."/>
            <person name="Rokhsar D."/>
            <person name="Bevan M.W."/>
        </authorList>
    </citation>
    <scope>NUCLEOTIDE SEQUENCE</scope>
    <source>
        <strain evidence="1">Bd21</strain>
    </source>
</reference>
<evidence type="ECO:0000313" key="3">
    <source>
        <dbReference type="Proteomes" id="UP000008810"/>
    </source>
</evidence>
<protein>
    <submittedName>
        <fullName evidence="1 2">Uncharacterized protein</fullName>
    </submittedName>
</protein>
<dbReference type="Proteomes" id="UP000008810">
    <property type="component" value="Chromosome 5"/>
</dbReference>
<dbReference type="EnsemblPlants" id="KQJ84773">
    <property type="protein sequence ID" value="KQJ84773"/>
    <property type="gene ID" value="BRADI_5g22721v3"/>
</dbReference>
<proteinExistence type="predicted"/>
<reference evidence="2" key="3">
    <citation type="submission" date="2018-08" db="UniProtKB">
        <authorList>
            <consortium name="EnsemblPlants"/>
        </authorList>
    </citation>
    <scope>IDENTIFICATION</scope>
    <source>
        <strain evidence="2">cv. Bd21</strain>
    </source>
</reference>
<sequence>MLFLYYQHNLCTDPDNRKTDNIGLRFYLKRLMFGLCIPAGQTTASLGIARTPEEHHCSFFSLNDVIRFPCTMCNSLVVCTKLILRCPHKL</sequence>
<dbReference type="Gramene" id="KQJ84773">
    <property type="protein sequence ID" value="KQJ84773"/>
    <property type="gene ID" value="BRADI_5g22721v3"/>
</dbReference>
<dbReference type="InParanoid" id="A0A0Q3KX90"/>
<organism evidence="1">
    <name type="scientific">Brachypodium distachyon</name>
    <name type="common">Purple false brome</name>
    <name type="synonym">Trachynia distachya</name>
    <dbReference type="NCBI Taxonomy" id="15368"/>
    <lineage>
        <taxon>Eukaryota</taxon>
        <taxon>Viridiplantae</taxon>
        <taxon>Streptophyta</taxon>
        <taxon>Embryophyta</taxon>
        <taxon>Tracheophyta</taxon>
        <taxon>Spermatophyta</taxon>
        <taxon>Magnoliopsida</taxon>
        <taxon>Liliopsida</taxon>
        <taxon>Poales</taxon>
        <taxon>Poaceae</taxon>
        <taxon>BOP clade</taxon>
        <taxon>Pooideae</taxon>
        <taxon>Stipodae</taxon>
        <taxon>Brachypodieae</taxon>
        <taxon>Brachypodium</taxon>
    </lineage>
</organism>
<dbReference type="EMBL" id="CM000884">
    <property type="protein sequence ID" value="KQJ84773.1"/>
    <property type="molecule type" value="Genomic_DNA"/>
</dbReference>
<evidence type="ECO:0000313" key="1">
    <source>
        <dbReference type="EMBL" id="KQJ84773.1"/>
    </source>
</evidence>
<name>A0A0Q3KX90_BRADI</name>
<dbReference type="AlphaFoldDB" id="A0A0Q3KX90"/>
<reference evidence="1 2" key="1">
    <citation type="journal article" date="2010" name="Nature">
        <title>Genome sequencing and analysis of the model grass Brachypodium distachyon.</title>
        <authorList>
            <consortium name="International Brachypodium Initiative"/>
        </authorList>
    </citation>
    <scope>NUCLEOTIDE SEQUENCE [LARGE SCALE GENOMIC DNA]</scope>
    <source>
        <strain evidence="1 2">Bd21</strain>
    </source>
</reference>
<accession>A0A0Q3KX90</accession>
<evidence type="ECO:0000313" key="2">
    <source>
        <dbReference type="EnsemblPlants" id="KQJ84773"/>
    </source>
</evidence>
<keyword evidence="3" id="KW-1185">Reference proteome</keyword>
<gene>
    <name evidence="1" type="ORF">BRADI_5g22721v3</name>
</gene>